<proteinExistence type="predicted"/>
<accession>A0A973WRK2</accession>
<reference evidence="2" key="1">
    <citation type="submission" date="2020-06" db="EMBL/GenBank/DDBJ databases">
        <title>Whole Genome Sequence of Bradyrhizobium sp. Strain 66S1MB.</title>
        <authorList>
            <person name="Bromfield E."/>
            <person name="Cloutier S."/>
        </authorList>
    </citation>
    <scope>NUCLEOTIDE SEQUENCE</scope>
    <source>
        <strain evidence="2">66S1MB</strain>
    </source>
</reference>
<organism evidence="2">
    <name type="scientific">Bradyrhizobium quebecense</name>
    <dbReference type="NCBI Taxonomy" id="2748629"/>
    <lineage>
        <taxon>Bacteria</taxon>
        <taxon>Pseudomonadati</taxon>
        <taxon>Pseudomonadota</taxon>
        <taxon>Alphaproteobacteria</taxon>
        <taxon>Hyphomicrobiales</taxon>
        <taxon>Nitrobacteraceae</taxon>
        <taxon>Bradyrhizobium</taxon>
    </lineage>
</organism>
<keyword evidence="1" id="KW-0812">Transmembrane</keyword>
<dbReference type="EMBL" id="JABWSX010000001">
    <property type="protein sequence ID" value="NVL07925.1"/>
    <property type="molecule type" value="Genomic_DNA"/>
</dbReference>
<dbReference type="AlphaFoldDB" id="A0A973WRK2"/>
<evidence type="ECO:0000256" key="1">
    <source>
        <dbReference type="SAM" id="Phobius"/>
    </source>
</evidence>
<evidence type="ECO:0000313" key="2">
    <source>
        <dbReference type="EMBL" id="NVL07925.1"/>
    </source>
</evidence>
<name>A0A973WRK2_9BRAD</name>
<keyword evidence="1" id="KW-0472">Membrane</keyword>
<keyword evidence="1" id="KW-1133">Transmembrane helix</keyword>
<sequence length="95" mass="10032">MPPTTHTDLEKIAKMAAKEAVSETFLTLGLDTKDPISVQNQFATLRNIHYGMRHVRNVIIAGVLGAAVSGGVWVFWTGFKASAAAPSTISAPGGH</sequence>
<protein>
    <submittedName>
        <fullName evidence="2">Uncharacterized protein</fullName>
    </submittedName>
</protein>
<comment type="caution">
    <text evidence="2">The sequence shown here is derived from an EMBL/GenBank/DDBJ whole genome shotgun (WGS) entry which is preliminary data.</text>
</comment>
<feature type="transmembrane region" description="Helical" evidence="1">
    <location>
        <begin position="55"/>
        <end position="76"/>
    </location>
</feature>
<gene>
    <name evidence="2" type="ORF">HU230_19680</name>
</gene>